<reference evidence="1 2" key="1">
    <citation type="submission" date="2019-05" db="EMBL/GenBank/DDBJ databases">
        <title>Another draft genome of Portunus trituberculatus and its Hox gene families provides insights of decapod evolution.</title>
        <authorList>
            <person name="Jeong J.-H."/>
            <person name="Song I."/>
            <person name="Kim S."/>
            <person name="Choi T."/>
            <person name="Kim D."/>
            <person name="Ryu S."/>
            <person name="Kim W."/>
        </authorList>
    </citation>
    <scope>NUCLEOTIDE SEQUENCE [LARGE SCALE GENOMIC DNA]</scope>
    <source>
        <tissue evidence="1">Muscle</tissue>
    </source>
</reference>
<keyword evidence="2" id="KW-1185">Reference proteome</keyword>
<gene>
    <name evidence="1" type="ORF">E2C01_018247</name>
</gene>
<protein>
    <submittedName>
        <fullName evidence="1">Uncharacterized protein</fullName>
    </submittedName>
</protein>
<dbReference type="EMBL" id="VSRR010001422">
    <property type="protein sequence ID" value="MPC25145.1"/>
    <property type="molecule type" value="Genomic_DNA"/>
</dbReference>
<accession>A0A5B7DV11</accession>
<dbReference type="AlphaFoldDB" id="A0A5B7DV11"/>
<evidence type="ECO:0000313" key="1">
    <source>
        <dbReference type="EMBL" id="MPC25145.1"/>
    </source>
</evidence>
<sequence length="89" mass="9621">MNEMAEEVHEENTADLHSPDIGAKFKCLQICYIVAFHVTLDGTSMLGSWSVPLAPMVPTPLVAAFGMTLGRSSPLDSLLILRSFGLRSS</sequence>
<organism evidence="1 2">
    <name type="scientific">Portunus trituberculatus</name>
    <name type="common">Swimming crab</name>
    <name type="synonym">Neptunus trituberculatus</name>
    <dbReference type="NCBI Taxonomy" id="210409"/>
    <lineage>
        <taxon>Eukaryota</taxon>
        <taxon>Metazoa</taxon>
        <taxon>Ecdysozoa</taxon>
        <taxon>Arthropoda</taxon>
        <taxon>Crustacea</taxon>
        <taxon>Multicrustacea</taxon>
        <taxon>Malacostraca</taxon>
        <taxon>Eumalacostraca</taxon>
        <taxon>Eucarida</taxon>
        <taxon>Decapoda</taxon>
        <taxon>Pleocyemata</taxon>
        <taxon>Brachyura</taxon>
        <taxon>Eubrachyura</taxon>
        <taxon>Portunoidea</taxon>
        <taxon>Portunidae</taxon>
        <taxon>Portuninae</taxon>
        <taxon>Portunus</taxon>
    </lineage>
</organism>
<comment type="caution">
    <text evidence="1">The sequence shown here is derived from an EMBL/GenBank/DDBJ whole genome shotgun (WGS) entry which is preliminary data.</text>
</comment>
<name>A0A5B7DV11_PORTR</name>
<proteinExistence type="predicted"/>
<dbReference type="Proteomes" id="UP000324222">
    <property type="component" value="Unassembled WGS sequence"/>
</dbReference>
<evidence type="ECO:0000313" key="2">
    <source>
        <dbReference type="Proteomes" id="UP000324222"/>
    </source>
</evidence>